<evidence type="ECO:0000256" key="1">
    <source>
        <dbReference type="ARBA" id="ARBA00006739"/>
    </source>
</evidence>
<dbReference type="KEGG" id="pstg:E8M01_05250"/>
<dbReference type="GO" id="GO:0016757">
    <property type="term" value="F:glycosyltransferase activity"/>
    <property type="evidence" value="ECO:0007669"/>
    <property type="project" value="UniProtKB-KW"/>
</dbReference>
<dbReference type="AlphaFoldDB" id="A0A4D7B6W1"/>
<keyword evidence="3 4" id="KW-0808">Transferase</keyword>
<protein>
    <submittedName>
        <fullName evidence="4">Glycosyltransferase family 2 protein</fullName>
    </submittedName>
</protein>
<evidence type="ECO:0000256" key="2">
    <source>
        <dbReference type="ARBA" id="ARBA00022676"/>
    </source>
</evidence>
<name>A0A4D7B6W1_9HYPH</name>
<evidence type="ECO:0000313" key="5">
    <source>
        <dbReference type="Proteomes" id="UP000298781"/>
    </source>
</evidence>
<proteinExistence type="inferred from homology"/>
<dbReference type="EMBL" id="CP039690">
    <property type="protein sequence ID" value="QCI63697.1"/>
    <property type="molecule type" value="Genomic_DNA"/>
</dbReference>
<sequence length="340" mass="36057">MDLSPGETMSKPLVASSRELASSRALDRLAMRAVIVVPTFRRPAMLAATLASLRLQTASVPFAVVVVENDATGLAGAAVARAALETGDIHGLCVVERSQGNVHAINAGFATALEAFPQAEYVLMIDDDEVASPGWLDAMVATAERENADVVGGPVVPRFAAAAPALMARHPVFWPAYDTSGPVDMIYGSGNCLMRRRVFDRLGRPAFDPRFNFLGGGDMDFFTRCRKAGFKSYWAAEAEITETVPAQRAKVGWILKRGLRIGAINRAVDRKNAPGAGGLLRILAKDLAILPLALGRAVGAFVKTGNPLIAVHPLAVAAGRIGGIFGQEPEPYRAESMPSP</sequence>
<dbReference type="Gene3D" id="3.90.550.10">
    <property type="entry name" value="Spore Coat Polysaccharide Biosynthesis Protein SpsA, Chain A"/>
    <property type="match status" value="1"/>
</dbReference>
<gene>
    <name evidence="4" type="ORF">E8M01_05250</name>
</gene>
<dbReference type="OrthoDB" id="6116224at2"/>
<organism evidence="4 5">
    <name type="scientific">Phreatobacter stygius</name>
    <dbReference type="NCBI Taxonomy" id="1940610"/>
    <lineage>
        <taxon>Bacteria</taxon>
        <taxon>Pseudomonadati</taxon>
        <taxon>Pseudomonadota</taxon>
        <taxon>Alphaproteobacteria</taxon>
        <taxon>Hyphomicrobiales</taxon>
        <taxon>Phreatobacteraceae</taxon>
        <taxon>Phreatobacter</taxon>
    </lineage>
</organism>
<accession>A0A4D7B6W1</accession>
<dbReference type="PANTHER" id="PTHR43179">
    <property type="entry name" value="RHAMNOSYLTRANSFERASE WBBL"/>
    <property type="match status" value="1"/>
</dbReference>
<keyword evidence="2" id="KW-0328">Glycosyltransferase</keyword>
<dbReference type="Proteomes" id="UP000298781">
    <property type="component" value="Chromosome"/>
</dbReference>
<dbReference type="Pfam" id="PF13641">
    <property type="entry name" value="Glyco_tranf_2_3"/>
    <property type="match status" value="1"/>
</dbReference>
<dbReference type="InterPro" id="IPR029044">
    <property type="entry name" value="Nucleotide-diphossugar_trans"/>
</dbReference>
<evidence type="ECO:0000256" key="3">
    <source>
        <dbReference type="ARBA" id="ARBA00022679"/>
    </source>
</evidence>
<dbReference type="PANTHER" id="PTHR43179:SF12">
    <property type="entry name" value="GALACTOFURANOSYLTRANSFERASE GLFT2"/>
    <property type="match status" value="1"/>
</dbReference>
<keyword evidence="5" id="KW-1185">Reference proteome</keyword>
<comment type="similarity">
    <text evidence="1">Belongs to the glycosyltransferase 2 family.</text>
</comment>
<reference evidence="4 5" key="1">
    <citation type="submission" date="2019-04" db="EMBL/GenBank/DDBJ databases">
        <title>Phreatobacter aquaticus sp. nov.</title>
        <authorList>
            <person name="Choi A."/>
        </authorList>
    </citation>
    <scope>NUCLEOTIDE SEQUENCE [LARGE SCALE GENOMIC DNA]</scope>
    <source>
        <strain evidence="4 5">KCTC 52518</strain>
    </source>
</reference>
<evidence type="ECO:0000313" key="4">
    <source>
        <dbReference type="EMBL" id="QCI63697.1"/>
    </source>
</evidence>
<dbReference type="SUPFAM" id="SSF53448">
    <property type="entry name" value="Nucleotide-diphospho-sugar transferases"/>
    <property type="match status" value="1"/>
</dbReference>